<dbReference type="EMBL" id="SPDV01000001">
    <property type="protein sequence ID" value="TFI60220.1"/>
    <property type="molecule type" value="Genomic_DNA"/>
</dbReference>
<comment type="similarity">
    <text evidence="10 11">Belongs to the TonB-dependent receptor family.</text>
</comment>
<dbReference type="GO" id="GO:0009279">
    <property type="term" value="C:cell outer membrane"/>
    <property type="evidence" value="ECO:0007669"/>
    <property type="project" value="UniProtKB-SubCell"/>
</dbReference>
<keyword evidence="15" id="KW-1185">Reference proteome</keyword>
<feature type="domain" description="TonB-dependent receptor-like beta-barrel" evidence="12">
    <location>
        <begin position="267"/>
        <end position="610"/>
    </location>
</feature>
<evidence type="ECO:0000313" key="15">
    <source>
        <dbReference type="Proteomes" id="UP000298213"/>
    </source>
</evidence>
<dbReference type="PROSITE" id="PS52016">
    <property type="entry name" value="TONB_DEPENDENT_REC_3"/>
    <property type="match status" value="1"/>
</dbReference>
<dbReference type="InterPro" id="IPR000531">
    <property type="entry name" value="Beta-barrel_TonB"/>
</dbReference>
<keyword evidence="2 10" id="KW-0813">Transport</keyword>
<evidence type="ECO:0000313" key="14">
    <source>
        <dbReference type="EMBL" id="TFI60220.1"/>
    </source>
</evidence>
<evidence type="ECO:0000256" key="3">
    <source>
        <dbReference type="ARBA" id="ARBA00022452"/>
    </source>
</evidence>
<evidence type="ECO:0000256" key="8">
    <source>
        <dbReference type="ARBA" id="ARBA00023136"/>
    </source>
</evidence>
<keyword evidence="3 10" id="KW-1134">Transmembrane beta strand</keyword>
<feature type="domain" description="TonB-dependent receptor plug" evidence="13">
    <location>
        <begin position="51"/>
        <end position="157"/>
    </location>
</feature>
<keyword evidence="5" id="KW-0732">Signal</keyword>
<evidence type="ECO:0000256" key="1">
    <source>
        <dbReference type="ARBA" id="ARBA00004571"/>
    </source>
</evidence>
<evidence type="ECO:0000256" key="11">
    <source>
        <dbReference type="RuleBase" id="RU003357"/>
    </source>
</evidence>
<protein>
    <submittedName>
        <fullName evidence="14">TonB-dependent receptor</fullName>
    </submittedName>
</protein>
<evidence type="ECO:0000256" key="6">
    <source>
        <dbReference type="ARBA" id="ARBA00023065"/>
    </source>
</evidence>
<dbReference type="Proteomes" id="UP000298213">
    <property type="component" value="Unassembled WGS sequence"/>
</dbReference>
<evidence type="ECO:0000256" key="5">
    <source>
        <dbReference type="ARBA" id="ARBA00022729"/>
    </source>
</evidence>
<dbReference type="Pfam" id="PF00593">
    <property type="entry name" value="TonB_dep_Rec_b-barrel"/>
    <property type="match status" value="1"/>
</dbReference>
<evidence type="ECO:0000256" key="9">
    <source>
        <dbReference type="ARBA" id="ARBA00023237"/>
    </source>
</evidence>
<sequence>MASETTAMSFDGGSMSPFLLLSALAAPIAAAPTDETQSIVVTAAREPLAEEEAPASVTTFDSETIDRLGLAGGADLLRLSAGVSVATTGPRGTQTQLRIRGAEANHSLLFVDGIRFNDPAAGNEARFELLTTDALSRVEIVRGPQSALWGSEALGGVVALETADPLGPRRLSALGEYGSFDSGRAALQFASGGETAGLSGSASWIGSDGIDSFGAGGERDGFETVNASLKGAVHPSADTEIGLVGHWMEGESEYDGFDPITFRRADTLDETANRIRAARGWARAEAAGWSLLAELGWLDSANRNRLDDERLNSTFGERLSAGAQLSRTLGGHRMTAAVEHEAEDFRARDQVYLGGTDQNRGRHLTALVGEWHARWSGLVSTDLAVRHDAFSAFADATTFRAAAVVMPAQGWRLHAAYGEGIAQPTFYDLYGFFPGSFLGNPALRPESSRGWEAGIRWEKRTLTLGVTGFSNRLRDEIVDTFDPLTFQSSTANAEGRSRRRGIEAEAAWRPSDAFGLALNYSWLDAEERQDAGDLAVREIRRPRHSVNLVASGTRGRLSWGGSAAYIGARHDTDFDPFPARDFRLDDYLLASLRLSWTLSDGLEAYGRVENGFDSDYQDVIGYNTPGRAVYAGFRFRLGH</sequence>
<reference evidence="14 15" key="1">
    <citation type="submission" date="2019-03" db="EMBL/GenBank/DDBJ databases">
        <title>Genome sequence of Sphingomonas sp. 17J27-24.</title>
        <authorList>
            <person name="Kim M."/>
            <person name="Maeng S."/>
            <person name="Sathiyaraj S."/>
        </authorList>
    </citation>
    <scope>NUCLEOTIDE SEQUENCE [LARGE SCALE GENOMIC DNA]</scope>
    <source>
        <strain evidence="14 15">17J27-24</strain>
    </source>
</reference>
<dbReference type="PANTHER" id="PTHR30069:SF53">
    <property type="entry name" value="COLICIN I RECEPTOR-RELATED"/>
    <property type="match status" value="1"/>
</dbReference>
<keyword evidence="7 11" id="KW-0798">TonB box</keyword>
<dbReference type="PANTHER" id="PTHR30069">
    <property type="entry name" value="TONB-DEPENDENT OUTER MEMBRANE RECEPTOR"/>
    <property type="match status" value="1"/>
</dbReference>
<dbReference type="InterPro" id="IPR012910">
    <property type="entry name" value="Plug_dom"/>
</dbReference>
<dbReference type="SUPFAM" id="SSF56935">
    <property type="entry name" value="Porins"/>
    <property type="match status" value="1"/>
</dbReference>
<evidence type="ECO:0000256" key="7">
    <source>
        <dbReference type="ARBA" id="ARBA00023077"/>
    </source>
</evidence>
<dbReference type="AlphaFoldDB" id="A0A4Y8ZW28"/>
<proteinExistence type="inferred from homology"/>
<dbReference type="InterPro" id="IPR036942">
    <property type="entry name" value="Beta-barrel_TonB_sf"/>
</dbReference>
<dbReference type="InterPro" id="IPR039426">
    <property type="entry name" value="TonB-dep_rcpt-like"/>
</dbReference>
<gene>
    <name evidence="14" type="ORF">E2493_00460</name>
</gene>
<keyword evidence="4 10" id="KW-0812">Transmembrane</keyword>
<comment type="caution">
    <text evidence="14">The sequence shown here is derived from an EMBL/GenBank/DDBJ whole genome shotgun (WGS) entry which is preliminary data.</text>
</comment>
<dbReference type="CDD" id="cd01347">
    <property type="entry name" value="ligand_gated_channel"/>
    <property type="match status" value="1"/>
</dbReference>
<name>A0A4Y8ZW28_9SPHN</name>
<keyword evidence="14" id="KW-0675">Receptor</keyword>
<dbReference type="Pfam" id="PF07715">
    <property type="entry name" value="Plug"/>
    <property type="match status" value="1"/>
</dbReference>
<dbReference type="Gene3D" id="2.40.170.20">
    <property type="entry name" value="TonB-dependent receptor, beta-barrel domain"/>
    <property type="match status" value="1"/>
</dbReference>
<dbReference type="GO" id="GO:0015889">
    <property type="term" value="P:cobalamin transport"/>
    <property type="evidence" value="ECO:0007669"/>
    <property type="project" value="TreeGrafter"/>
</dbReference>
<evidence type="ECO:0000256" key="4">
    <source>
        <dbReference type="ARBA" id="ARBA00022692"/>
    </source>
</evidence>
<dbReference type="Gene3D" id="2.170.130.10">
    <property type="entry name" value="TonB-dependent receptor, plug domain"/>
    <property type="match status" value="1"/>
</dbReference>
<evidence type="ECO:0000256" key="2">
    <source>
        <dbReference type="ARBA" id="ARBA00022448"/>
    </source>
</evidence>
<dbReference type="InterPro" id="IPR037066">
    <property type="entry name" value="Plug_dom_sf"/>
</dbReference>
<keyword evidence="9 10" id="KW-0998">Cell outer membrane</keyword>
<comment type="subcellular location">
    <subcellularLocation>
        <location evidence="1 10">Cell outer membrane</location>
        <topology evidence="1 10">Multi-pass membrane protein</topology>
    </subcellularLocation>
</comment>
<evidence type="ECO:0000259" key="12">
    <source>
        <dbReference type="Pfam" id="PF00593"/>
    </source>
</evidence>
<keyword evidence="6" id="KW-0406">Ion transport</keyword>
<evidence type="ECO:0000256" key="10">
    <source>
        <dbReference type="PROSITE-ProRule" id="PRU01360"/>
    </source>
</evidence>
<dbReference type="OrthoDB" id="9796221at2"/>
<keyword evidence="8 10" id="KW-0472">Membrane</keyword>
<accession>A0A4Y8ZW28</accession>
<organism evidence="14 15">
    <name type="scientific">Sphingomonas parva</name>
    <dbReference type="NCBI Taxonomy" id="2555898"/>
    <lineage>
        <taxon>Bacteria</taxon>
        <taxon>Pseudomonadati</taxon>
        <taxon>Pseudomonadota</taxon>
        <taxon>Alphaproteobacteria</taxon>
        <taxon>Sphingomonadales</taxon>
        <taxon>Sphingomonadaceae</taxon>
        <taxon>Sphingomonas</taxon>
    </lineage>
</organism>
<dbReference type="GO" id="GO:0006811">
    <property type="term" value="P:monoatomic ion transport"/>
    <property type="evidence" value="ECO:0007669"/>
    <property type="project" value="UniProtKB-KW"/>
</dbReference>
<evidence type="ECO:0000259" key="13">
    <source>
        <dbReference type="Pfam" id="PF07715"/>
    </source>
</evidence>